<keyword evidence="1" id="KW-0812">Transmembrane</keyword>
<reference evidence="3" key="1">
    <citation type="submission" date="2021-06" db="EMBL/GenBank/DDBJ databases">
        <authorList>
            <person name="Hodson N. C."/>
            <person name="Mongue J. A."/>
            <person name="Jaron S. K."/>
        </authorList>
    </citation>
    <scope>NUCLEOTIDE SEQUENCE</scope>
</reference>
<dbReference type="EMBL" id="CAJVCH010162871">
    <property type="protein sequence ID" value="CAG7728395.1"/>
    <property type="molecule type" value="Genomic_DNA"/>
</dbReference>
<proteinExistence type="predicted"/>
<dbReference type="InterPro" id="IPR006631">
    <property type="entry name" value="DM4_12"/>
</dbReference>
<evidence type="ECO:0000256" key="2">
    <source>
        <dbReference type="SAM" id="SignalP"/>
    </source>
</evidence>
<protein>
    <submittedName>
        <fullName evidence="3">Uncharacterized protein</fullName>
    </submittedName>
</protein>
<accession>A0A8J2KM35</accession>
<sequence>MSRFLIILLALVLVGFIHAAPADETKEVAEKTAEKKSTASEREVEEASTFMTLFSGGQAWNIVLMSLATVFIIGGLALAFYYFYYLNYYGYSGNLDTYSGYTPNPNYNYGGYNGQYYQNAARSLGGNSSFNFARVLDMIAIAQETYEKFDFQSLDCQKKALCELQQKQSEFGETGRKISSTFSFMDALEGLPVPAIIQTYLKEYKEAILQGKNSTKECATIYPKCGFSIKEVFVKYSKKSKLN</sequence>
<comment type="caution">
    <text evidence="3">The sequence shown here is derived from an EMBL/GenBank/DDBJ whole genome shotgun (WGS) entry which is preliminary data.</text>
</comment>
<keyword evidence="4" id="KW-1185">Reference proteome</keyword>
<dbReference type="Pfam" id="PF07841">
    <property type="entry name" value="DM4_12"/>
    <property type="match status" value="1"/>
</dbReference>
<keyword evidence="1" id="KW-0472">Membrane</keyword>
<feature type="chain" id="PRO_5035178323" evidence="2">
    <location>
        <begin position="20"/>
        <end position="243"/>
    </location>
</feature>
<dbReference type="AlphaFoldDB" id="A0A8J2KM35"/>
<dbReference type="Proteomes" id="UP000708208">
    <property type="component" value="Unassembled WGS sequence"/>
</dbReference>
<evidence type="ECO:0000313" key="4">
    <source>
        <dbReference type="Proteomes" id="UP000708208"/>
    </source>
</evidence>
<dbReference type="OrthoDB" id="8251490at2759"/>
<gene>
    <name evidence="3" type="ORF">AFUS01_LOCUS17175</name>
</gene>
<keyword evidence="2" id="KW-0732">Signal</keyword>
<feature type="signal peptide" evidence="2">
    <location>
        <begin position="1"/>
        <end position="19"/>
    </location>
</feature>
<feature type="transmembrane region" description="Helical" evidence="1">
    <location>
        <begin position="59"/>
        <end position="84"/>
    </location>
</feature>
<evidence type="ECO:0000256" key="1">
    <source>
        <dbReference type="SAM" id="Phobius"/>
    </source>
</evidence>
<keyword evidence="1" id="KW-1133">Transmembrane helix</keyword>
<name>A0A8J2KM35_9HEXA</name>
<evidence type="ECO:0000313" key="3">
    <source>
        <dbReference type="EMBL" id="CAG7728395.1"/>
    </source>
</evidence>
<organism evidence="3 4">
    <name type="scientific">Allacma fusca</name>
    <dbReference type="NCBI Taxonomy" id="39272"/>
    <lineage>
        <taxon>Eukaryota</taxon>
        <taxon>Metazoa</taxon>
        <taxon>Ecdysozoa</taxon>
        <taxon>Arthropoda</taxon>
        <taxon>Hexapoda</taxon>
        <taxon>Collembola</taxon>
        <taxon>Symphypleona</taxon>
        <taxon>Sminthuridae</taxon>
        <taxon>Allacma</taxon>
    </lineage>
</organism>